<evidence type="ECO:0000256" key="1">
    <source>
        <dbReference type="ARBA" id="ARBA00022527"/>
    </source>
</evidence>
<dbReference type="Pfam" id="PF03618">
    <property type="entry name" value="Kinase-PPPase"/>
    <property type="match status" value="1"/>
</dbReference>
<dbReference type="AlphaFoldDB" id="A0A835R310"/>
<keyword evidence="2" id="KW-0808">Transferase</keyword>
<evidence type="ECO:0000256" key="4">
    <source>
        <dbReference type="ARBA" id="ARBA00022777"/>
    </source>
</evidence>
<dbReference type="PANTHER" id="PTHR31756:SF3">
    <property type="entry name" value="PYRUVATE, PHOSPHATE DIKINASE REGULATORY PROTEIN 1, CHLOROPLASTIC"/>
    <property type="match status" value="1"/>
</dbReference>
<comment type="caution">
    <text evidence="6">The sequence shown here is derived from an EMBL/GenBank/DDBJ whole genome shotgun (WGS) entry which is preliminary data.</text>
</comment>
<dbReference type="PANTHER" id="PTHR31756">
    <property type="entry name" value="PYRUVATE, PHOSPHATE DIKINASE REGULATORY PROTEIN 1, CHLOROPLASTIC"/>
    <property type="match status" value="1"/>
</dbReference>
<accession>A0A835R310</accession>
<reference evidence="6 7" key="1">
    <citation type="journal article" date="2020" name="Nat. Food">
        <title>A phased Vanilla planifolia genome enables genetic improvement of flavour and production.</title>
        <authorList>
            <person name="Hasing T."/>
            <person name="Tang H."/>
            <person name="Brym M."/>
            <person name="Khazi F."/>
            <person name="Huang T."/>
            <person name="Chambers A.H."/>
        </authorList>
    </citation>
    <scope>NUCLEOTIDE SEQUENCE [LARGE SCALE GENOMIC DNA]</scope>
    <source>
        <tissue evidence="6">Leaf</tissue>
    </source>
</reference>
<sequence>MIRADSAGELLWCIVCGWLEFDLKERIRPDLLRAWFHRKCFRFLRLRFLLHRHGSDWREQPIPYPAFPWKKKKSRAPPALKLHLVRRPRQAPQLNRWSCARALLSGHRLDWSALRNKTTSSSPPSPASLSSSSMLDEKSPSISSEEHDRENDEEEPPTPRPGDGKAIYMVSDGTGSTAENSVNAALGQFEHCLVDRGCPVSTHLFSGVNNMDRLIEIIKQAAKEGAILLYTLADPSMADMPSRHARFGCAIYRYSTANYRGHSQPYWCSPIRIPRGAPGGNR</sequence>
<feature type="compositionally biased region" description="Basic and acidic residues" evidence="5">
    <location>
        <begin position="135"/>
        <end position="150"/>
    </location>
</feature>
<dbReference type="GO" id="GO:0004674">
    <property type="term" value="F:protein serine/threonine kinase activity"/>
    <property type="evidence" value="ECO:0007669"/>
    <property type="project" value="UniProtKB-KW"/>
</dbReference>
<organism evidence="6 7">
    <name type="scientific">Vanilla planifolia</name>
    <name type="common">Vanilla</name>
    <dbReference type="NCBI Taxonomy" id="51239"/>
    <lineage>
        <taxon>Eukaryota</taxon>
        <taxon>Viridiplantae</taxon>
        <taxon>Streptophyta</taxon>
        <taxon>Embryophyta</taxon>
        <taxon>Tracheophyta</taxon>
        <taxon>Spermatophyta</taxon>
        <taxon>Magnoliopsida</taxon>
        <taxon>Liliopsida</taxon>
        <taxon>Asparagales</taxon>
        <taxon>Orchidaceae</taxon>
        <taxon>Vanilloideae</taxon>
        <taxon>Vanilleae</taxon>
        <taxon>Vanilla</taxon>
    </lineage>
</organism>
<feature type="region of interest" description="Disordered" evidence="5">
    <location>
        <begin position="115"/>
        <end position="174"/>
    </location>
</feature>
<name>A0A835R310_VANPL</name>
<keyword evidence="3" id="KW-0547">Nucleotide-binding</keyword>
<dbReference type="EMBL" id="JADCNM010000005">
    <property type="protein sequence ID" value="KAG0481801.1"/>
    <property type="molecule type" value="Genomic_DNA"/>
</dbReference>
<dbReference type="GO" id="GO:0005524">
    <property type="term" value="F:ATP binding"/>
    <property type="evidence" value="ECO:0007669"/>
    <property type="project" value="InterPro"/>
</dbReference>
<gene>
    <name evidence="6" type="ORF">HPP92_009885</name>
</gene>
<dbReference type="InterPro" id="IPR005177">
    <property type="entry name" value="Kinase-pyrophosphorylase"/>
</dbReference>
<evidence type="ECO:0000313" key="6">
    <source>
        <dbReference type="EMBL" id="KAG0481801.1"/>
    </source>
</evidence>
<protein>
    <submittedName>
        <fullName evidence="6">Uncharacterized protein</fullName>
    </submittedName>
</protein>
<dbReference type="Proteomes" id="UP000639772">
    <property type="component" value="Unassembled WGS sequence"/>
</dbReference>
<evidence type="ECO:0000256" key="5">
    <source>
        <dbReference type="SAM" id="MobiDB-lite"/>
    </source>
</evidence>
<proteinExistence type="predicted"/>
<evidence type="ECO:0000256" key="2">
    <source>
        <dbReference type="ARBA" id="ARBA00022679"/>
    </source>
</evidence>
<keyword evidence="4" id="KW-0418">Kinase</keyword>
<dbReference type="OrthoDB" id="786842at2759"/>
<keyword evidence="1" id="KW-0723">Serine/threonine-protein kinase</keyword>
<evidence type="ECO:0000256" key="3">
    <source>
        <dbReference type="ARBA" id="ARBA00022741"/>
    </source>
</evidence>
<evidence type="ECO:0000313" key="7">
    <source>
        <dbReference type="Proteomes" id="UP000639772"/>
    </source>
</evidence>